<proteinExistence type="predicted"/>
<sequence length="44" mass="5159">MRFAFLGILSCLDEWSFSNLLPQKKKRNRVTSKIYFIDFFGGPS</sequence>
<reference evidence="1" key="2">
    <citation type="journal article" date="2015" name="Data Brief">
        <title>Shoot transcriptome of the giant reed, Arundo donax.</title>
        <authorList>
            <person name="Barrero R.A."/>
            <person name="Guerrero F.D."/>
            <person name="Moolhuijzen P."/>
            <person name="Goolsby J.A."/>
            <person name="Tidwell J."/>
            <person name="Bellgard S.E."/>
            <person name="Bellgard M.I."/>
        </authorList>
    </citation>
    <scope>NUCLEOTIDE SEQUENCE</scope>
    <source>
        <tissue evidence="1">Shoot tissue taken approximately 20 cm above the soil surface</tissue>
    </source>
</reference>
<name>A0A0A9AKR4_ARUDO</name>
<dbReference type="EMBL" id="GBRH01250248">
    <property type="protein sequence ID" value="JAD47647.1"/>
    <property type="molecule type" value="Transcribed_RNA"/>
</dbReference>
<reference evidence="1" key="1">
    <citation type="submission" date="2014-09" db="EMBL/GenBank/DDBJ databases">
        <authorList>
            <person name="Magalhaes I.L.F."/>
            <person name="Oliveira U."/>
            <person name="Santos F.R."/>
            <person name="Vidigal T.H.D.A."/>
            <person name="Brescovit A.D."/>
            <person name="Santos A.J."/>
        </authorList>
    </citation>
    <scope>NUCLEOTIDE SEQUENCE</scope>
    <source>
        <tissue evidence="1">Shoot tissue taken approximately 20 cm above the soil surface</tissue>
    </source>
</reference>
<accession>A0A0A9AKR4</accession>
<organism evidence="1">
    <name type="scientific">Arundo donax</name>
    <name type="common">Giant reed</name>
    <name type="synonym">Donax arundinaceus</name>
    <dbReference type="NCBI Taxonomy" id="35708"/>
    <lineage>
        <taxon>Eukaryota</taxon>
        <taxon>Viridiplantae</taxon>
        <taxon>Streptophyta</taxon>
        <taxon>Embryophyta</taxon>
        <taxon>Tracheophyta</taxon>
        <taxon>Spermatophyta</taxon>
        <taxon>Magnoliopsida</taxon>
        <taxon>Liliopsida</taxon>
        <taxon>Poales</taxon>
        <taxon>Poaceae</taxon>
        <taxon>PACMAD clade</taxon>
        <taxon>Arundinoideae</taxon>
        <taxon>Arundineae</taxon>
        <taxon>Arundo</taxon>
    </lineage>
</organism>
<protein>
    <submittedName>
        <fullName evidence="1">Uncharacterized protein</fullName>
    </submittedName>
</protein>
<evidence type="ECO:0000313" key="1">
    <source>
        <dbReference type="EMBL" id="JAD47647.1"/>
    </source>
</evidence>
<dbReference type="AlphaFoldDB" id="A0A0A9AKR4"/>